<feature type="domain" description="Sushi" evidence="7">
    <location>
        <begin position="82"/>
        <end position="141"/>
    </location>
</feature>
<feature type="disulfide bond" evidence="6">
    <location>
        <begin position="50"/>
        <end position="77"/>
    </location>
</feature>
<dbReference type="RefSeq" id="XP_022235090.1">
    <property type="nucleotide sequence ID" value="XM_022379382.1"/>
</dbReference>
<keyword evidence="4 6" id="KW-1015">Disulfide bond</keyword>
<feature type="domain" description="Sushi" evidence="7">
    <location>
        <begin position="20"/>
        <end position="79"/>
    </location>
</feature>
<accession>A0ABM1RUN5</accession>
<keyword evidence="8" id="KW-1185">Reference proteome</keyword>
<organism evidence="8 9">
    <name type="scientific">Limulus polyphemus</name>
    <name type="common">Atlantic horseshoe crab</name>
    <dbReference type="NCBI Taxonomy" id="6850"/>
    <lineage>
        <taxon>Eukaryota</taxon>
        <taxon>Metazoa</taxon>
        <taxon>Ecdysozoa</taxon>
        <taxon>Arthropoda</taxon>
        <taxon>Chelicerata</taxon>
        <taxon>Merostomata</taxon>
        <taxon>Xiphosura</taxon>
        <taxon>Limulidae</taxon>
        <taxon>Limulus</taxon>
    </lineage>
</organism>
<feature type="domain" description="Sushi" evidence="7">
    <location>
        <begin position="206"/>
        <end position="265"/>
    </location>
</feature>
<keyword evidence="1 6" id="KW-0768">Sushi</keyword>
<feature type="domain" description="Sushi" evidence="7">
    <location>
        <begin position="484"/>
        <end position="543"/>
    </location>
</feature>
<name>A0ABM1RUN5_LIMPO</name>
<comment type="caution">
    <text evidence="6">Lacks conserved residue(s) required for the propagation of feature annotation.</text>
</comment>
<dbReference type="InterPro" id="IPR035976">
    <property type="entry name" value="Sushi/SCR/CCP_sf"/>
</dbReference>
<keyword evidence="2" id="KW-0732">Signal</keyword>
<feature type="domain" description="Sushi" evidence="7">
    <location>
        <begin position="668"/>
        <end position="726"/>
    </location>
</feature>
<feature type="domain" description="Sushi" evidence="7">
    <location>
        <begin position="606"/>
        <end position="665"/>
    </location>
</feature>
<feature type="disulfide bond" evidence="6">
    <location>
        <begin position="298"/>
        <end position="325"/>
    </location>
</feature>
<dbReference type="SMART" id="SM00032">
    <property type="entry name" value="CCP"/>
    <property type="match status" value="10"/>
</dbReference>
<keyword evidence="5" id="KW-0325">Glycoprotein</keyword>
<sequence>MCILLGSWSGESPSCELQQSYCPTITAPENGEIAGSCSSAVTGDRCAFSCVGDYQLVGVSDLICLDTGSWSGESPSCELQQSYCPTITAPENGEIAGLCSSAVTGDRCAFSCVGDYQLVGVSDLTCLDNGSWSGESPSCELQQSYCPTITAPENGEIAGSCTSAVTGDRCAFFCVGDYQLVGISDLTCLDTGSWSGESPSCELQQSYCPTITVPENGEIEGSCFSSVTGDRCTFTCVGDYQLVGVSELICLDTGSWSGDKPTCELEQSYCPTLSAPENGEIAGNCSFAVPGDRCTFSCLGDRQLVGVSELICLDTGSWSGEVPTCGSLVKTTCPDLTATPNSLTNGSCSAAVAGDTCVFSCGTNFQLKGSKVVTCLEGGATSSVHSHTGVSDERFIFCGQMKFQYVNVSDERFIFCGQVKFQYVYVSDERFIFCGQMKFQYVYVSDERLIFYGQMKFQYVNVSDERLIFYGQMKFQYVNVNKGPGCPPLTLPNHGEYAGSCLSAVAGQRCSFSCVGDNQLLGPSTLICLESGDWSAAPPTCEQSICDSLRAPTNGIISGFCSSAVRGDRCTFSCEKSYKLVGDSELICLDSGKWSKESPSCERSRSNCEEIKPPANGRMYGYCSSAYPGDTCMFSCEADFQVRGLETLTCLEPGVWSGNVPICEKVSVQCPSLPDPANGKVLPCHSTVGSRCKITCSPGYTIFIGSSTRTCLSNGAWSGIETMCVTESSFLQWVPRAFG</sequence>
<evidence type="ECO:0000313" key="8">
    <source>
        <dbReference type="Proteomes" id="UP000694941"/>
    </source>
</evidence>
<proteinExistence type="predicted"/>
<dbReference type="PROSITE" id="PS50923">
    <property type="entry name" value="SUSHI"/>
    <property type="match status" value="9"/>
</dbReference>
<keyword evidence="3" id="KW-0677">Repeat</keyword>
<dbReference type="PANTHER" id="PTHR46393:SF7">
    <property type="entry name" value="COMPLEMENT C2"/>
    <property type="match status" value="1"/>
</dbReference>
<evidence type="ECO:0000256" key="5">
    <source>
        <dbReference type="ARBA" id="ARBA00023180"/>
    </source>
</evidence>
<feature type="disulfide bond" evidence="6">
    <location>
        <begin position="514"/>
        <end position="541"/>
    </location>
</feature>
<feature type="disulfide bond" evidence="6">
    <location>
        <begin position="236"/>
        <end position="263"/>
    </location>
</feature>
<gene>
    <name evidence="9" type="primary">LOC106475208</name>
</gene>
<feature type="disulfide bond" evidence="6">
    <location>
        <begin position="574"/>
        <end position="601"/>
    </location>
</feature>
<dbReference type="InterPro" id="IPR000436">
    <property type="entry name" value="Sushi_SCR_CCP_dom"/>
</dbReference>
<dbReference type="CDD" id="cd00033">
    <property type="entry name" value="CCP"/>
    <property type="match status" value="10"/>
</dbReference>
<protein>
    <submittedName>
        <fullName evidence="9">Sushi, von Willebrand factor type A, EGF and pentraxin domain-containing protein 1-like</fullName>
    </submittedName>
</protein>
<feature type="disulfide bond" evidence="6">
    <location>
        <begin position="636"/>
        <end position="663"/>
    </location>
</feature>
<feature type="disulfide bond" evidence="6">
    <location>
        <begin position="112"/>
        <end position="139"/>
    </location>
</feature>
<feature type="domain" description="Sushi" evidence="7">
    <location>
        <begin position="544"/>
        <end position="603"/>
    </location>
</feature>
<dbReference type="Gene3D" id="2.10.70.10">
    <property type="entry name" value="Complement Module, domain 1"/>
    <property type="match status" value="10"/>
</dbReference>
<evidence type="ECO:0000313" key="9">
    <source>
        <dbReference type="RefSeq" id="XP_022235090.1"/>
    </source>
</evidence>
<feature type="domain" description="Sushi" evidence="7">
    <location>
        <begin position="268"/>
        <end position="327"/>
    </location>
</feature>
<evidence type="ECO:0000256" key="4">
    <source>
        <dbReference type="ARBA" id="ARBA00023157"/>
    </source>
</evidence>
<dbReference type="PANTHER" id="PTHR46393">
    <property type="entry name" value="SUSHI DOMAIN-CONTAINING PROTEIN"/>
    <property type="match status" value="1"/>
</dbReference>
<evidence type="ECO:0000259" key="7">
    <source>
        <dbReference type="PROSITE" id="PS50923"/>
    </source>
</evidence>
<dbReference type="Proteomes" id="UP000694941">
    <property type="component" value="Unplaced"/>
</dbReference>
<dbReference type="SUPFAM" id="SSF57535">
    <property type="entry name" value="Complement control module/SCR domain"/>
    <property type="match status" value="10"/>
</dbReference>
<evidence type="ECO:0000256" key="2">
    <source>
        <dbReference type="ARBA" id="ARBA00022729"/>
    </source>
</evidence>
<feature type="domain" description="Sushi" evidence="7">
    <location>
        <begin position="144"/>
        <end position="203"/>
    </location>
</feature>
<evidence type="ECO:0000256" key="6">
    <source>
        <dbReference type="PROSITE-ProRule" id="PRU00302"/>
    </source>
</evidence>
<feature type="disulfide bond" evidence="6">
    <location>
        <begin position="174"/>
        <end position="201"/>
    </location>
</feature>
<evidence type="ECO:0000256" key="3">
    <source>
        <dbReference type="ARBA" id="ARBA00022737"/>
    </source>
</evidence>
<dbReference type="Pfam" id="PF00084">
    <property type="entry name" value="Sushi"/>
    <property type="match status" value="10"/>
</dbReference>
<evidence type="ECO:0000256" key="1">
    <source>
        <dbReference type="ARBA" id="ARBA00022659"/>
    </source>
</evidence>
<dbReference type="GeneID" id="106475208"/>
<reference evidence="9" key="1">
    <citation type="submission" date="2025-08" db="UniProtKB">
        <authorList>
            <consortium name="RefSeq"/>
        </authorList>
    </citation>
    <scope>IDENTIFICATION</scope>
    <source>
        <tissue evidence="9">Muscle</tissue>
    </source>
</reference>